<reference evidence="2" key="3">
    <citation type="submission" date="2015-06" db="UniProtKB">
        <authorList>
            <consortium name="EnsemblMetazoa"/>
        </authorList>
    </citation>
    <scope>IDENTIFICATION</scope>
</reference>
<dbReference type="RefSeq" id="XP_009021087.1">
    <property type="nucleotide sequence ID" value="XM_009022839.1"/>
</dbReference>
<dbReference type="InParanoid" id="T1F988"/>
<name>T1F988_HELRO</name>
<protein>
    <submittedName>
        <fullName evidence="1 2">Uncharacterized protein</fullName>
    </submittedName>
</protein>
<evidence type="ECO:0000313" key="3">
    <source>
        <dbReference type="Proteomes" id="UP000015101"/>
    </source>
</evidence>
<dbReference type="HOGENOM" id="CLU_2136161_0_0_1"/>
<proteinExistence type="predicted"/>
<dbReference type="GeneID" id="20205387"/>
<evidence type="ECO:0000313" key="1">
    <source>
        <dbReference type="EMBL" id="ESO00916.1"/>
    </source>
</evidence>
<reference evidence="3" key="1">
    <citation type="submission" date="2012-12" db="EMBL/GenBank/DDBJ databases">
        <authorList>
            <person name="Hellsten U."/>
            <person name="Grimwood J."/>
            <person name="Chapman J.A."/>
            <person name="Shapiro H."/>
            <person name="Aerts A."/>
            <person name="Otillar R.P."/>
            <person name="Terry A.Y."/>
            <person name="Boore J.L."/>
            <person name="Simakov O."/>
            <person name="Marletaz F."/>
            <person name="Cho S.-J."/>
            <person name="Edsinger-Gonzales E."/>
            <person name="Havlak P."/>
            <person name="Kuo D.-H."/>
            <person name="Larsson T."/>
            <person name="Lv J."/>
            <person name="Arendt D."/>
            <person name="Savage R."/>
            <person name="Osoegawa K."/>
            <person name="de Jong P."/>
            <person name="Lindberg D.R."/>
            <person name="Seaver E.C."/>
            <person name="Weisblat D.A."/>
            <person name="Putnam N.H."/>
            <person name="Grigoriev I.V."/>
            <person name="Rokhsar D.S."/>
        </authorList>
    </citation>
    <scope>NUCLEOTIDE SEQUENCE</scope>
</reference>
<accession>T1F988</accession>
<reference evidence="1 3" key="2">
    <citation type="journal article" date="2013" name="Nature">
        <title>Insights into bilaterian evolution from three spiralian genomes.</title>
        <authorList>
            <person name="Simakov O."/>
            <person name="Marletaz F."/>
            <person name="Cho S.J."/>
            <person name="Edsinger-Gonzales E."/>
            <person name="Havlak P."/>
            <person name="Hellsten U."/>
            <person name="Kuo D.H."/>
            <person name="Larsson T."/>
            <person name="Lv J."/>
            <person name="Arendt D."/>
            <person name="Savage R."/>
            <person name="Osoegawa K."/>
            <person name="de Jong P."/>
            <person name="Grimwood J."/>
            <person name="Chapman J.A."/>
            <person name="Shapiro H."/>
            <person name="Aerts A."/>
            <person name="Otillar R.P."/>
            <person name="Terry A.Y."/>
            <person name="Boore J.L."/>
            <person name="Grigoriev I.V."/>
            <person name="Lindberg D.R."/>
            <person name="Seaver E.C."/>
            <person name="Weisblat D.A."/>
            <person name="Putnam N.H."/>
            <person name="Rokhsar D.S."/>
        </authorList>
    </citation>
    <scope>NUCLEOTIDE SEQUENCE</scope>
</reference>
<dbReference type="CTD" id="20205387"/>
<dbReference type="EMBL" id="KB096864">
    <property type="protein sequence ID" value="ESO00916.1"/>
    <property type="molecule type" value="Genomic_DNA"/>
</dbReference>
<dbReference type="EMBL" id="AMQM01005266">
    <property type="status" value="NOT_ANNOTATED_CDS"/>
    <property type="molecule type" value="Genomic_DNA"/>
</dbReference>
<gene>
    <name evidence="2" type="primary">20205387</name>
    <name evidence="1" type="ORF">HELRODRAFT_175410</name>
</gene>
<sequence>MKIRSGILPRLKQFNQVHSFRLKLPEEFIMEDPNGCDVTLRSFIQWQRMHAWLGLMRGGQWWESARFKWCSQDGGVGRISSLAVRLTFKSSDEILCADLNVVVGAMEYSNDDF</sequence>
<dbReference type="AlphaFoldDB" id="T1F988"/>
<evidence type="ECO:0000313" key="2">
    <source>
        <dbReference type="EnsemblMetazoa" id="HelroP175410"/>
    </source>
</evidence>
<keyword evidence="3" id="KW-1185">Reference proteome</keyword>
<dbReference type="Proteomes" id="UP000015101">
    <property type="component" value="Unassembled WGS sequence"/>
</dbReference>
<dbReference type="KEGG" id="hro:HELRODRAFT_175410"/>
<dbReference type="EnsemblMetazoa" id="HelroT175410">
    <property type="protein sequence ID" value="HelroP175410"/>
    <property type="gene ID" value="HelroG175410"/>
</dbReference>
<organism evidence="2 3">
    <name type="scientific">Helobdella robusta</name>
    <name type="common">Californian leech</name>
    <dbReference type="NCBI Taxonomy" id="6412"/>
    <lineage>
        <taxon>Eukaryota</taxon>
        <taxon>Metazoa</taxon>
        <taxon>Spiralia</taxon>
        <taxon>Lophotrochozoa</taxon>
        <taxon>Annelida</taxon>
        <taxon>Clitellata</taxon>
        <taxon>Hirudinea</taxon>
        <taxon>Rhynchobdellida</taxon>
        <taxon>Glossiphoniidae</taxon>
        <taxon>Helobdella</taxon>
    </lineage>
</organism>